<organism evidence="8 9">
    <name type="scientific">Kribbella amoyensis</name>
    <dbReference type="NCBI Taxonomy" id="996641"/>
    <lineage>
        <taxon>Bacteria</taxon>
        <taxon>Bacillati</taxon>
        <taxon>Actinomycetota</taxon>
        <taxon>Actinomycetes</taxon>
        <taxon>Propionibacteriales</taxon>
        <taxon>Kribbellaceae</taxon>
        <taxon>Kribbella</taxon>
    </lineage>
</organism>
<evidence type="ECO:0000256" key="1">
    <source>
        <dbReference type="ARBA" id="ARBA00004651"/>
    </source>
</evidence>
<evidence type="ECO:0000256" key="4">
    <source>
        <dbReference type="ARBA" id="ARBA00022989"/>
    </source>
</evidence>
<proteinExistence type="predicted"/>
<evidence type="ECO:0000256" key="5">
    <source>
        <dbReference type="ARBA" id="ARBA00023136"/>
    </source>
</evidence>
<feature type="transmembrane region" description="Helical" evidence="7">
    <location>
        <begin position="34"/>
        <end position="61"/>
    </location>
</feature>
<dbReference type="EMBL" id="VIVK01000001">
    <property type="protein sequence ID" value="TWD81902.1"/>
    <property type="molecule type" value="Genomic_DNA"/>
</dbReference>
<dbReference type="RefSeq" id="WP_145807131.1">
    <property type="nucleotide sequence ID" value="NZ_VIVK01000001.1"/>
</dbReference>
<feature type="region of interest" description="Disordered" evidence="6">
    <location>
        <begin position="318"/>
        <end position="338"/>
    </location>
</feature>
<dbReference type="Pfam" id="PF03631">
    <property type="entry name" value="Virul_fac_BrkB"/>
    <property type="match status" value="1"/>
</dbReference>
<keyword evidence="5 7" id="KW-0472">Membrane</keyword>
<dbReference type="AlphaFoldDB" id="A0A561BSW8"/>
<feature type="transmembrane region" description="Helical" evidence="7">
    <location>
        <begin position="89"/>
        <end position="112"/>
    </location>
</feature>
<feature type="transmembrane region" description="Helical" evidence="7">
    <location>
        <begin position="246"/>
        <end position="263"/>
    </location>
</feature>
<dbReference type="InterPro" id="IPR017039">
    <property type="entry name" value="Virul_fac_BrkB"/>
</dbReference>
<evidence type="ECO:0000256" key="6">
    <source>
        <dbReference type="SAM" id="MobiDB-lite"/>
    </source>
</evidence>
<evidence type="ECO:0000313" key="9">
    <source>
        <dbReference type="Proteomes" id="UP000318380"/>
    </source>
</evidence>
<evidence type="ECO:0000256" key="7">
    <source>
        <dbReference type="SAM" id="Phobius"/>
    </source>
</evidence>
<keyword evidence="9" id="KW-1185">Reference proteome</keyword>
<comment type="caution">
    <text evidence="8">The sequence shown here is derived from an EMBL/GenBank/DDBJ whole genome shotgun (WGS) entry which is preliminary data.</text>
</comment>
<feature type="transmembrane region" description="Helical" evidence="7">
    <location>
        <begin position="140"/>
        <end position="161"/>
    </location>
</feature>
<accession>A0A561BSW8</accession>
<dbReference type="Proteomes" id="UP000318380">
    <property type="component" value="Unassembled WGS sequence"/>
</dbReference>
<reference evidence="8 9" key="1">
    <citation type="submission" date="2019-06" db="EMBL/GenBank/DDBJ databases">
        <title>Sequencing the genomes of 1000 actinobacteria strains.</title>
        <authorList>
            <person name="Klenk H.-P."/>
        </authorList>
    </citation>
    <scope>NUCLEOTIDE SEQUENCE [LARGE SCALE GENOMIC DNA]</scope>
    <source>
        <strain evidence="8 9">DSM 24683</strain>
    </source>
</reference>
<protein>
    <submittedName>
        <fullName evidence="8">Membrane protein</fullName>
    </submittedName>
</protein>
<sequence>MGVVERGKAVWQRFSRSQVWRAWQRYGNRRGNRLAGATTFFGFLSMFPLIVLAAAVTGALLPDSAVDKLKEALKTNLPGIGDKINIDGLIANAGTIGFISAVSLLLTGLGWIDSLRASIRSMHELDDQPGNALKLKLTDLGALVGLGLIGLVATAASSILTGLSQQIVGWTGLEGTWLANWGLDSVSVIIGIASGAVLFVYMLSALPRIVLPRKVALIGALAGGVLFFAAQKLGNFYVSNVIGNNAAYGALALPLALLVWIYLMTRAIMLIAAWTKEATLDHRWHTGEAEEAARAAMPFETDSDAVGTWNVRRRPTGAVGTTAVPAGGPDEEGLLPGPPGKRFKVVPIPAKKADTVAVAAGALLGMTATAITVQLARAARSFRR</sequence>
<gene>
    <name evidence="8" type="ORF">FB561_3026</name>
</gene>
<comment type="subcellular location">
    <subcellularLocation>
        <location evidence="1">Cell membrane</location>
        <topology evidence="1">Multi-pass membrane protein</topology>
    </subcellularLocation>
</comment>
<dbReference type="OrthoDB" id="4127374at2"/>
<dbReference type="PANTHER" id="PTHR30213:SF1">
    <property type="entry name" value="INNER MEMBRANE PROTEIN YHJD"/>
    <property type="match status" value="1"/>
</dbReference>
<feature type="transmembrane region" description="Helical" evidence="7">
    <location>
        <begin position="181"/>
        <end position="203"/>
    </location>
</feature>
<feature type="transmembrane region" description="Helical" evidence="7">
    <location>
        <begin position="215"/>
        <end position="234"/>
    </location>
</feature>
<dbReference type="GO" id="GO:0005886">
    <property type="term" value="C:plasma membrane"/>
    <property type="evidence" value="ECO:0007669"/>
    <property type="project" value="UniProtKB-SubCell"/>
</dbReference>
<dbReference type="PANTHER" id="PTHR30213">
    <property type="entry name" value="INNER MEMBRANE PROTEIN YHJD"/>
    <property type="match status" value="1"/>
</dbReference>
<dbReference type="NCBIfam" id="TIGR00765">
    <property type="entry name" value="yihY_not_rbn"/>
    <property type="match status" value="1"/>
</dbReference>
<evidence type="ECO:0000313" key="8">
    <source>
        <dbReference type="EMBL" id="TWD81902.1"/>
    </source>
</evidence>
<feature type="compositionally biased region" description="Low complexity" evidence="6">
    <location>
        <begin position="318"/>
        <end position="328"/>
    </location>
</feature>
<keyword evidence="4 7" id="KW-1133">Transmembrane helix</keyword>
<keyword evidence="2" id="KW-1003">Cell membrane</keyword>
<evidence type="ECO:0000256" key="2">
    <source>
        <dbReference type="ARBA" id="ARBA00022475"/>
    </source>
</evidence>
<name>A0A561BSW8_9ACTN</name>
<keyword evidence="3 7" id="KW-0812">Transmembrane</keyword>
<evidence type="ECO:0000256" key="3">
    <source>
        <dbReference type="ARBA" id="ARBA00022692"/>
    </source>
</evidence>